<dbReference type="EMBL" id="JBHUDK010000010">
    <property type="protein sequence ID" value="MFD1599597.1"/>
    <property type="molecule type" value="Genomic_DNA"/>
</dbReference>
<dbReference type="AlphaFoldDB" id="A0ABD6CPL4"/>
<dbReference type="Proteomes" id="UP001597085">
    <property type="component" value="Unassembled WGS sequence"/>
</dbReference>
<dbReference type="GO" id="GO:0016878">
    <property type="term" value="F:acid-thiol ligase activity"/>
    <property type="evidence" value="ECO:0007669"/>
    <property type="project" value="UniProtKB-ARBA"/>
</dbReference>
<dbReference type="Pfam" id="PF00501">
    <property type="entry name" value="AMP-binding"/>
    <property type="match status" value="1"/>
</dbReference>
<dbReference type="PANTHER" id="PTHR43767">
    <property type="entry name" value="LONG-CHAIN-FATTY-ACID--COA LIGASE"/>
    <property type="match status" value="1"/>
</dbReference>
<dbReference type="Gene3D" id="3.40.50.12780">
    <property type="entry name" value="N-terminal domain of ligase-like"/>
    <property type="match status" value="1"/>
</dbReference>
<dbReference type="PROSITE" id="PS00455">
    <property type="entry name" value="AMP_BINDING"/>
    <property type="match status" value="1"/>
</dbReference>
<gene>
    <name evidence="4" type="ORF">ACFSBX_11590</name>
</gene>
<organism evidence="4 5">
    <name type="scientific">Halobellus rarus</name>
    <dbReference type="NCBI Taxonomy" id="1126237"/>
    <lineage>
        <taxon>Archaea</taxon>
        <taxon>Methanobacteriati</taxon>
        <taxon>Methanobacteriota</taxon>
        <taxon>Stenosarchaea group</taxon>
        <taxon>Halobacteria</taxon>
        <taxon>Halobacteriales</taxon>
        <taxon>Haloferacaceae</taxon>
        <taxon>Halobellus</taxon>
    </lineage>
</organism>
<accession>A0ABD6CPL4</accession>
<feature type="compositionally biased region" description="Acidic residues" evidence="1">
    <location>
        <begin position="667"/>
        <end position="681"/>
    </location>
</feature>
<feature type="domain" description="AMP-binding enzyme C-terminal" evidence="3">
    <location>
        <begin position="485"/>
        <end position="555"/>
    </location>
</feature>
<proteinExistence type="predicted"/>
<dbReference type="InterPro" id="IPR045851">
    <property type="entry name" value="AMP-bd_C_sf"/>
</dbReference>
<comment type="caution">
    <text evidence="4">The sequence shown here is derived from an EMBL/GenBank/DDBJ whole genome shotgun (WGS) entry which is preliminary data.</text>
</comment>
<protein>
    <submittedName>
        <fullName evidence="4">AMP-binding protein</fullName>
    </submittedName>
</protein>
<sequence length="681" mass="71083">MRDWLSHRAQIDPDGEALVVAATGDVYTFGNLDTLVDDLAGRLAAAGVEPGTHLGAVLDTRLEYVCLIHAAMRLGVTLVPMGESLTARELAGQIETADVSTVVCSGETEATVVDAVVRAADGRESGNVESDGGEEDAESDGGEEDAEGASDAEDPGSDSDAEDGTSESDARDTETEDDGATDDVGGTDTRGSEMARVLTVDEPRTEVAAPLSGVVSDPVSPAEWSLDDRQLVLFTSGTTGDPKAVQLTTGNLLSSAVASVFRLGFDPDDRWLVTLSLHHMGGIAPVLRMPLYGMTVVFREGFDAGAAADDLERYEATAVSLVPTMLRRMLDRRGTLSESLRVVLLGGAPASTDLIERCRNYSVPVYPTYGMTETASQIATARPREAFANPETVGRPLFLTQVTVVDGQGTPLPSGESGELVVDGPTVTPGYYDNAAANAESFGPFGFHTGDVGVLDDRGALTVLNRVDDRIVTGGENVDPGEVVDVLRSHPDVREAAVVGVPDAQWGERVSAMVVPEADAIDRTGLLEFARERLAGFKLPKTLAVSESLPRTVSGTVDREAVRDALSDAGERSDEPGGEAQRAPAATTEADGVEDGDADSRAVDSDDGTDDSAETGEPVDSGDSAQNGSDGADAEETDRSAGEIEGESDESESGSDGSDGDSGRGDDYDEQSDAEDIDEDI</sequence>
<feature type="region of interest" description="Disordered" evidence="1">
    <location>
        <begin position="567"/>
        <end position="681"/>
    </location>
</feature>
<feature type="compositionally biased region" description="Acidic residues" evidence="1">
    <location>
        <begin position="644"/>
        <end position="653"/>
    </location>
</feature>
<feature type="domain" description="AMP-dependent synthetase/ligase" evidence="2">
    <location>
        <begin position="7"/>
        <end position="432"/>
    </location>
</feature>
<dbReference type="InterPro" id="IPR000873">
    <property type="entry name" value="AMP-dep_synth/lig_dom"/>
</dbReference>
<evidence type="ECO:0000259" key="3">
    <source>
        <dbReference type="Pfam" id="PF13193"/>
    </source>
</evidence>
<dbReference type="Gene3D" id="3.30.300.30">
    <property type="match status" value="1"/>
</dbReference>
<keyword evidence="5" id="KW-1185">Reference proteome</keyword>
<dbReference type="InterPro" id="IPR025110">
    <property type="entry name" value="AMP-bd_C"/>
</dbReference>
<dbReference type="InterPro" id="IPR042099">
    <property type="entry name" value="ANL_N_sf"/>
</dbReference>
<evidence type="ECO:0000256" key="1">
    <source>
        <dbReference type="SAM" id="MobiDB-lite"/>
    </source>
</evidence>
<dbReference type="Pfam" id="PF13193">
    <property type="entry name" value="AMP-binding_C"/>
    <property type="match status" value="1"/>
</dbReference>
<reference evidence="4 5" key="1">
    <citation type="journal article" date="2019" name="Int. J. Syst. Evol. Microbiol.">
        <title>The Global Catalogue of Microorganisms (GCM) 10K type strain sequencing project: providing services to taxonomists for standard genome sequencing and annotation.</title>
        <authorList>
            <consortium name="The Broad Institute Genomics Platform"/>
            <consortium name="The Broad Institute Genome Sequencing Center for Infectious Disease"/>
            <person name="Wu L."/>
            <person name="Ma J."/>
        </authorList>
    </citation>
    <scope>NUCLEOTIDE SEQUENCE [LARGE SCALE GENOMIC DNA]</scope>
    <source>
        <strain evidence="4 5">CGMCC 1.12121</strain>
    </source>
</reference>
<dbReference type="InterPro" id="IPR050237">
    <property type="entry name" value="ATP-dep_AMP-bd_enzyme"/>
</dbReference>
<feature type="compositionally biased region" description="Acidic residues" evidence="1">
    <location>
        <begin position="131"/>
        <end position="166"/>
    </location>
</feature>
<evidence type="ECO:0000313" key="4">
    <source>
        <dbReference type="EMBL" id="MFD1599597.1"/>
    </source>
</evidence>
<dbReference type="RefSeq" id="WP_256420774.1">
    <property type="nucleotide sequence ID" value="NZ_JANHDI010000004.1"/>
</dbReference>
<dbReference type="PANTHER" id="PTHR43767:SF1">
    <property type="entry name" value="NONRIBOSOMAL PEPTIDE SYNTHASE PES1 (EUROFUNG)-RELATED"/>
    <property type="match status" value="1"/>
</dbReference>
<feature type="region of interest" description="Disordered" evidence="1">
    <location>
        <begin position="117"/>
        <end position="193"/>
    </location>
</feature>
<feature type="compositionally biased region" description="Acidic residues" evidence="1">
    <location>
        <begin position="605"/>
        <end position="614"/>
    </location>
</feature>
<evidence type="ECO:0000259" key="2">
    <source>
        <dbReference type="Pfam" id="PF00501"/>
    </source>
</evidence>
<name>A0ABD6CPL4_9EURY</name>
<dbReference type="InterPro" id="IPR020845">
    <property type="entry name" value="AMP-binding_CS"/>
</dbReference>
<dbReference type="SUPFAM" id="SSF56801">
    <property type="entry name" value="Acetyl-CoA synthetase-like"/>
    <property type="match status" value="1"/>
</dbReference>
<evidence type="ECO:0000313" key="5">
    <source>
        <dbReference type="Proteomes" id="UP001597085"/>
    </source>
</evidence>